<accession>A0A1M6LVU1</accession>
<dbReference type="SUPFAM" id="SSF161266">
    <property type="entry name" value="Gam-like"/>
    <property type="match status" value="1"/>
</dbReference>
<name>A0A1M6LVU1_9BACT</name>
<reference evidence="2 3" key="1">
    <citation type="submission" date="2016-11" db="EMBL/GenBank/DDBJ databases">
        <authorList>
            <person name="Jaros S."/>
            <person name="Januszkiewicz K."/>
            <person name="Wedrychowicz H."/>
        </authorList>
    </citation>
    <scope>NUCLEOTIDE SEQUENCE [LARGE SCALE GENOMIC DNA]</scope>
    <source>
        <strain evidence="2 3">DSM 21074</strain>
    </source>
</reference>
<dbReference type="Pfam" id="PF07352">
    <property type="entry name" value="Phage_Mu_Gam"/>
    <property type="match status" value="1"/>
</dbReference>
<protein>
    <submittedName>
        <fullName evidence="2">Bacteriophage Mu Gam like protein</fullName>
    </submittedName>
</protein>
<proteinExistence type="predicted"/>
<dbReference type="GO" id="GO:0042262">
    <property type="term" value="P:DNA protection"/>
    <property type="evidence" value="ECO:0007669"/>
    <property type="project" value="InterPro"/>
</dbReference>
<organism evidence="2 3">
    <name type="scientific">Hymenobacter daecheongensis DSM 21074</name>
    <dbReference type="NCBI Taxonomy" id="1121955"/>
    <lineage>
        <taxon>Bacteria</taxon>
        <taxon>Pseudomonadati</taxon>
        <taxon>Bacteroidota</taxon>
        <taxon>Cytophagia</taxon>
        <taxon>Cytophagales</taxon>
        <taxon>Hymenobacteraceae</taxon>
        <taxon>Hymenobacter</taxon>
    </lineage>
</organism>
<dbReference type="RefSeq" id="WP_073112248.1">
    <property type="nucleotide sequence ID" value="NZ_FQYN01000010.1"/>
</dbReference>
<evidence type="ECO:0000313" key="3">
    <source>
        <dbReference type="Proteomes" id="UP000184418"/>
    </source>
</evidence>
<gene>
    <name evidence="2" type="ORF">SAMN02745146_0073</name>
</gene>
<dbReference type="InterPro" id="IPR009951">
    <property type="entry name" value="Host-nuc_inhib_Gam"/>
</dbReference>
<dbReference type="EMBL" id="FQYN01000010">
    <property type="protein sequence ID" value="SHJ75282.1"/>
    <property type="molecule type" value="Genomic_DNA"/>
</dbReference>
<keyword evidence="3" id="KW-1185">Reference proteome</keyword>
<evidence type="ECO:0000313" key="2">
    <source>
        <dbReference type="EMBL" id="SHJ75282.1"/>
    </source>
</evidence>
<feature type="compositionally biased region" description="Polar residues" evidence="1">
    <location>
        <begin position="1"/>
        <end position="10"/>
    </location>
</feature>
<sequence>MKNATTTPATRPTKVAKTPRAEAEALMTRYAALSKASADILEEAKKAAAPKLDEMADLKEKLQAWSEKHPNEFGGHKMLSVEAGVFGFKAGVKSVAFPDPETAPKDIQAKYLKLVRAELPAAIIEKVDSGAVVKAWGLVPALCKGLEKLGISIKQPDNFIVTAKK</sequence>
<dbReference type="STRING" id="1121955.SAMN02745146_0073"/>
<feature type="region of interest" description="Disordered" evidence="1">
    <location>
        <begin position="1"/>
        <end position="21"/>
    </location>
</feature>
<dbReference type="Proteomes" id="UP000184418">
    <property type="component" value="Unassembled WGS sequence"/>
</dbReference>
<dbReference type="AlphaFoldDB" id="A0A1M6LVU1"/>
<dbReference type="GO" id="GO:0003690">
    <property type="term" value="F:double-stranded DNA binding"/>
    <property type="evidence" value="ECO:0007669"/>
    <property type="project" value="InterPro"/>
</dbReference>
<evidence type="ECO:0000256" key="1">
    <source>
        <dbReference type="SAM" id="MobiDB-lite"/>
    </source>
</evidence>